<keyword evidence="1" id="KW-0472">Membrane</keyword>
<evidence type="ECO:0008006" key="4">
    <source>
        <dbReference type="Google" id="ProtNLM"/>
    </source>
</evidence>
<accession>A0A0A3XHV7</accession>
<sequence>MGNLSESHLHVFLGGVGVVLLACVIGWRLGKRHEGKGVSNHIAALEQVLIGLVALMVGFSFLMGLTRFDARRDAVVNLANAVGTTALRARLLPEPARKETMKLLREYAEMRASVSGRREGILPRSYEIHEMLWQHVETLSVKDKEMVPIGLFTQALNEMIDSQGRRLAALRNQIPESVLIALFAITAVSSGFASYASRLDPLRTRVPVVITATLVITVIFLIIDLDSPRGGIMKEDLRPMIDLVAGLPVIKD</sequence>
<evidence type="ECO:0000256" key="1">
    <source>
        <dbReference type="SAM" id="Phobius"/>
    </source>
</evidence>
<evidence type="ECO:0000313" key="2">
    <source>
        <dbReference type="EMBL" id="KGT72849.1"/>
    </source>
</evidence>
<feature type="transmembrane region" description="Helical" evidence="1">
    <location>
        <begin position="12"/>
        <end position="30"/>
    </location>
</feature>
<keyword evidence="1" id="KW-0812">Transmembrane</keyword>
<protein>
    <recommendedName>
        <fullName evidence="4">DUF4239 domain-containing protein</fullName>
    </recommendedName>
</protein>
<name>A0A0A3XHV7_BRAJP</name>
<dbReference type="AlphaFoldDB" id="A0A0A3XHV7"/>
<feature type="transmembrane region" description="Helical" evidence="1">
    <location>
        <begin position="42"/>
        <end position="62"/>
    </location>
</feature>
<dbReference type="EMBL" id="JRPN01000129">
    <property type="protein sequence ID" value="KGT72849.1"/>
    <property type="molecule type" value="Genomic_DNA"/>
</dbReference>
<dbReference type="Pfam" id="PF14023">
    <property type="entry name" value="Bestrophin-like"/>
    <property type="match status" value="1"/>
</dbReference>
<evidence type="ECO:0000313" key="3">
    <source>
        <dbReference type="Proteomes" id="UP000030377"/>
    </source>
</evidence>
<dbReference type="RefSeq" id="WP_041961024.1">
    <property type="nucleotide sequence ID" value="NZ_JRPN01000129.1"/>
</dbReference>
<dbReference type="InterPro" id="IPR025333">
    <property type="entry name" value="DUF4239"/>
</dbReference>
<gene>
    <name evidence="2" type="ORF">MA20_47925</name>
</gene>
<proteinExistence type="predicted"/>
<feature type="transmembrane region" description="Helical" evidence="1">
    <location>
        <begin position="178"/>
        <end position="196"/>
    </location>
</feature>
<reference evidence="2 3" key="1">
    <citation type="submission" date="2014-09" db="EMBL/GenBank/DDBJ databases">
        <title>Draft genome of Bradyrhizobium japonicum Is-34.</title>
        <authorList>
            <person name="Tsurumaru H."/>
            <person name="Yamakawa T."/>
            <person name="Hashimoto S."/>
            <person name="Okizaki K."/>
            <person name="Kanesaki Y."/>
            <person name="Yoshikawa H."/>
            <person name="Yajima S."/>
        </authorList>
    </citation>
    <scope>NUCLEOTIDE SEQUENCE [LARGE SCALE GENOMIC DNA]</scope>
    <source>
        <strain evidence="2 3">Is-34</strain>
    </source>
</reference>
<keyword evidence="1" id="KW-1133">Transmembrane helix</keyword>
<feature type="transmembrane region" description="Helical" evidence="1">
    <location>
        <begin position="208"/>
        <end position="225"/>
    </location>
</feature>
<organism evidence="2 3">
    <name type="scientific">Bradyrhizobium japonicum</name>
    <dbReference type="NCBI Taxonomy" id="375"/>
    <lineage>
        <taxon>Bacteria</taxon>
        <taxon>Pseudomonadati</taxon>
        <taxon>Pseudomonadota</taxon>
        <taxon>Alphaproteobacteria</taxon>
        <taxon>Hyphomicrobiales</taxon>
        <taxon>Nitrobacteraceae</taxon>
        <taxon>Bradyrhizobium</taxon>
    </lineage>
</organism>
<dbReference type="Proteomes" id="UP000030377">
    <property type="component" value="Unassembled WGS sequence"/>
</dbReference>
<comment type="caution">
    <text evidence="2">The sequence shown here is derived from an EMBL/GenBank/DDBJ whole genome shotgun (WGS) entry which is preliminary data.</text>
</comment>